<dbReference type="EMBL" id="KR029589">
    <property type="protein sequence ID" value="AKH47171.1"/>
    <property type="molecule type" value="Genomic_DNA"/>
</dbReference>
<sequence length="65" mass="6770">MTLTGCSSTKASAFGATPSSTVSSRWPARPPTRLAPPRPRSHGARFRTASSTTRTVATPARPSVS</sequence>
<evidence type="ECO:0000256" key="1">
    <source>
        <dbReference type="SAM" id="MobiDB-lite"/>
    </source>
</evidence>
<reference evidence="2" key="2">
    <citation type="submission" date="2015-03" db="EMBL/GenBank/DDBJ databases">
        <authorList>
            <person name="Chow C.-E.T."/>
            <person name="Winget D.M."/>
            <person name="White R.A.III."/>
            <person name="Hallam S.J."/>
            <person name="Suttle C.A."/>
        </authorList>
    </citation>
    <scope>NUCLEOTIDE SEQUENCE</scope>
    <source>
        <strain evidence="2">Anoxic2_5</strain>
    </source>
</reference>
<protein>
    <submittedName>
        <fullName evidence="2">Uncharacterized protein</fullName>
    </submittedName>
</protein>
<feature type="compositionally biased region" description="Low complexity" evidence="1">
    <location>
        <begin position="47"/>
        <end position="65"/>
    </location>
</feature>
<feature type="compositionally biased region" description="Polar residues" evidence="1">
    <location>
        <begin position="1"/>
        <end position="24"/>
    </location>
</feature>
<name>A0A0F7L817_9VIRU</name>
<organism evidence="2">
    <name type="scientific">uncultured marine virus</name>
    <dbReference type="NCBI Taxonomy" id="186617"/>
    <lineage>
        <taxon>Viruses</taxon>
        <taxon>environmental samples</taxon>
    </lineage>
</organism>
<feature type="region of interest" description="Disordered" evidence="1">
    <location>
        <begin position="1"/>
        <end position="65"/>
    </location>
</feature>
<reference evidence="2" key="1">
    <citation type="journal article" date="2015" name="Front. Microbiol.">
        <title>Combining genomic sequencing methods to explore viral diversity and reveal potential virus-host interactions.</title>
        <authorList>
            <person name="Chow C.E."/>
            <person name="Winget D.M."/>
            <person name="White R.A.III."/>
            <person name="Hallam S.J."/>
            <person name="Suttle C.A."/>
        </authorList>
    </citation>
    <scope>NUCLEOTIDE SEQUENCE</scope>
    <source>
        <strain evidence="2">Anoxic2_5</strain>
    </source>
</reference>
<accession>A0A0F7L817</accession>
<evidence type="ECO:0000313" key="2">
    <source>
        <dbReference type="EMBL" id="AKH47171.1"/>
    </source>
</evidence>
<proteinExistence type="predicted"/>
<feature type="compositionally biased region" description="Pro residues" evidence="1">
    <location>
        <begin position="28"/>
        <end position="38"/>
    </location>
</feature>